<evidence type="ECO:0000313" key="1">
    <source>
        <dbReference type="EMBL" id="AII86785.1"/>
    </source>
</evidence>
<gene>
    <name evidence="1" type="ORF">RCA23_c12380</name>
</gene>
<evidence type="ECO:0000313" key="2">
    <source>
        <dbReference type="Proteomes" id="UP000028680"/>
    </source>
</evidence>
<organism evidence="1 2">
    <name type="scientific">Planktomarina temperata RCA23</name>
    <dbReference type="NCBI Taxonomy" id="666509"/>
    <lineage>
        <taxon>Bacteria</taxon>
        <taxon>Pseudomonadati</taxon>
        <taxon>Pseudomonadota</taxon>
        <taxon>Alphaproteobacteria</taxon>
        <taxon>Rhodobacterales</taxon>
        <taxon>Paracoccaceae</taxon>
        <taxon>Planktomarina</taxon>
    </lineage>
</organism>
<dbReference type="Proteomes" id="UP000028680">
    <property type="component" value="Chromosome"/>
</dbReference>
<protein>
    <submittedName>
        <fullName evidence="1">Uncharacterized protein</fullName>
    </submittedName>
</protein>
<reference evidence="1 2" key="1">
    <citation type="journal article" date="2014" name="ISME J.">
        <title>Adaptation of an abundant Roseobacter RCA organism to pelagic systems revealed by genomic and transcriptomic analyses.</title>
        <authorList>
            <person name="Voget S."/>
            <person name="Wemheuer B."/>
            <person name="Brinkhoff T."/>
            <person name="Vollmers J."/>
            <person name="Dietrich S."/>
            <person name="Giebel H.A."/>
            <person name="Beardsley C."/>
            <person name="Sardemann C."/>
            <person name="Bakenhus I."/>
            <person name="Billerbeck S."/>
            <person name="Daniel R."/>
            <person name="Simon M."/>
        </authorList>
    </citation>
    <scope>NUCLEOTIDE SEQUENCE [LARGE SCALE GENOMIC DNA]</scope>
    <source>
        <strain evidence="1 2">RCA23</strain>
    </source>
</reference>
<sequence length="169" mass="19461">MDKSTDKQISIMMKQKGFDQLELTKELREKSVKGMTVKKRCEHINQMKPPFGIVRCTPHRLLKIWLGMDLLSVMNVGLNIIQHQKSSDFFFNSCFHISHIDEKTVVDCGFFSSVEKSEHSITSEEWIDEVLEEGVIDLSTFHGEYTVGFGPNSFETFKKKISVEFPILP</sequence>
<dbReference type="EMBL" id="CP003984">
    <property type="protein sequence ID" value="AII86785.1"/>
    <property type="molecule type" value="Genomic_DNA"/>
</dbReference>
<proteinExistence type="predicted"/>
<accession>A0AAN0VI42</accession>
<dbReference type="RefSeq" id="WP_044049599.1">
    <property type="nucleotide sequence ID" value="NZ_CP003984.1"/>
</dbReference>
<dbReference type="KEGG" id="ptp:RCA23_c12380"/>
<keyword evidence="2" id="KW-1185">Reference proteome</keyword>
<dbReference type="AlphaFoldDB" id="A0AAN0VI42"/>
<name>A0AAN0VI42_9RHOB</name>